<dbReference type="Proteomes" id="UP001177140">
    <property type="component" value="Unassembled WGS sequence"/>
</dbReference>
<comment type="caution">
    <text evidence="3">The sequence shown here is derived from an EMBL/GenBank/DDBJ whole genome shotgun (WGS) entry which is preliminary data.</text>
</comment>
<keyword evidence="2" id="KW-0040">ANK repeat</keyword>
<organism evidence="3 4">
    <name type="scientific">Papaver nudicaule</name>
    <name type="common">Iceland poppy</name>
    <dbReference type="NCBI Taxonomy" id="74823"/>
    <lineage>
        <taxon>Eukaryota</taxon>
        <taxon>Viridiplantae</taxon>
        <taxon>Streptophyta</taxon>
        <taxon>Embryophyta</taxon>
        <taxon>Tracheophyta</taxon>
        <taxon>Spermatophyta</taxon>
        <taxon>Magnoliopsida</taxon>
        <taxon>Ranunculales</taxon>
        <taxon>Papaveraceae</taxon>
        <taxon>Papaveroideae</taxon>
        <taxon>Papaver</taxon>
    </lineage>
</organism>
<protein>
    <submittedName>
        <fullName evidence="3">Uncharacterized protein</fullName>
    </submittedName>
</protein>
<keyword evidence="1" id="KW-0677">Repeat</keyword>
<name>A0AA41VQC5_PAPNU</name>
<sequence length="406" mass="46268">MDAATDSSLYKAIKEGNINSMKQLIIANHEHFGTGDHYLLQEMTTHLNNNSLHIAAQFNQVECLEEIFNICPSLLIKQNSEGDTALHIASRLKLDNVVRKLIDWAGNSASDGELTKLQQLVRMTNKKNDSALHETLQCVDSRSNLVLPLLIDADPGFDYLANDAGETPLYLAVRYAPFSEIKYILDKSPSQAHGAPGGRTVLHISVRINRLAVTEELLLKKPHIVKEVDRDGRSALHYAALLYRSCAFENILDVDSSVGYLRDKDGMTALHYVAGNYYNLRSMDIFFYKMKEMNEKLSECCPDCWEIRDNKGRNFLHIAAENRKVQFFTYIFQGMPSSPTNDLMVMHLLNQRENNGKTPCDLLLSEVPDEFTADRNMCLRIIKLDPRSRHFMHQRDYNLDVSLKNR</sequence>
<dbReference type="Pfam" id="PF12796">
    <property type="entry name" value="Ank_2"/>
    <property type="match status" value="1"/>
</dbReference>
<keyword evidence="4" id="KW-1185">Reference proteome</keyword>
<feature type="non-terminal residue" evidence="3">
    <location>
        <position position="406"/>
    </location>
</feature>
<dbReference type="SMART" id="SM00248">
    <property type="entry name" value="ANK"/>
    <property type="match status" value="7"/>
</dbReference>
<gene>
    <name evidence="3" type="ORF">MKW94_004326</name>
</gene>
<dbReference type="PANTHER" id="PTHR24186:SF50">
    <property type="entry name" value="ANKYRIN REPEAT-CONTAINING PROTEIN ITN1-LIKE ISOFORM X1"/>
    <property type="match status" value="1"/>
</dbReference>
<evidence type="ECO:0000313" key="3">
    <source>
        <dbReference type="EMBL" id="MCL7045549.1"/>
    </source>
</evidence>
<reference evidence="3" key="1">
    <citation type="submission" date="2022-03" db="EMBL/GenBank/DDBJ databases">
        <title>A functionally conserved STORR gene fusion in Papaver species that diverged 16.8 million years ago.</title>
        <authorList>
            <person name="Catania T."/>
        </authorList>
    </citation>
    <scope>NUCLEOTIDE SEQUENCE</scope>
    <source>
        <strain evidence="3">S-191538</strain>
    </source>
</reference>
<evidence type="ECO:0000313" key="4">
    <source>
        <dbReference type="Proteomes" id="UP001177140"/>
    </source>
</evidence>
<evidence type="ECO:0000256" key="1">
    <source>
        <dbReference type="ARBA" id="ARBA00022737"/>
    </source>
</evidence>
<proteinExistence type="predicted"/>
<dbReference type="SUPFAM" id="SSF48403">
    <property type="entry name" value="Ankyrin repeat"/>
    <property type="match status" value="1"/>
</dbReference>
<dbReference type="EMBL" id="JAJJMA010271112">
    <property type="protein sequence ID" value="MCL7045549.1"/>
    <property type="molecule type" value="Genomic_DNA"/>
</dbReference>
<evidence type="ECO:0000256" key="2">
    <source>
        <dbReference type="ARBA" id="ARBA00023043"/>
    </source>
</evidence>
<dbReference type="PANTHER" id="PTHR24186">
    <property type="entry name" value="PROTEIN PHOSPHATASE 1 REGULATORY SUBUNIT"/>
    <property type="match status" value="1"/>
</dbReference>
<dbReference type="Gene3D" id="1.25.40.20">
    <property type="entry name" value="Ankyrin repeat-containing domain"/>
    <property type="match status" value="2"/>
</dbReference>
<dbReference type="AlphaFoldDB" id="A0AA41VQC5"/>
<accession>A0AA41VQC5</accession>
<dbReference type="InterPro" id="IPR002110">
    <property type="entry name" value="Ankyrin_rpt"/>
</dbReference>
<dbReference type="InterPro" id="IPR036770">
    <property type="entry name" value="Ankyrin_rpt-contain_sf"/>
</dbReference>
<dbReference type="GO" id="GO:0005886">
    <property type="term" value="C:plasma membrane"/>
    <property type="evidence" value="ECO:0007669"/>
    <property type="project" value="TreeGrafter"/>
</dbReference>